<protein>
    <submittedName>
        <fullName evidence="1">Uncharacterized protein</fullName>
    </submittedName>
</protein>
<name>X1PZE8_9ZZZZ</name>
<dbReference type="AlphaFoldDB" id="X1PZE8"/>
<organism evidence="1">
    <name type="scientific">marine sediment metagenome</name>
    <dbReference type="NCBI Taxonomy" id="412755"/>
    <lineage>
        <taxon>unclassified sequences</taxon>
        <taxon>metagenomes</taxon>
        <taxon>ecological metagenomes</taxon>
    </lineage>
</organism>
<gene>
    <name evidence="1" type="ORF">S06H3_59229</name>
</gene>
<comment type="caution">
    <text evidence="1">The sequence shown here is derived from an EMBL/GenBank/DDBJ whole genome shotgun (WGS) entry which is preliminary data.</text>
</comment>
<evidence type="ECO:0000313" key="1">
    <source>
        <dbReference type="EMBL" id="GAI47891.1"/>
    </source>
</evidence>
<proteinExistence type="predicted"/>
<reference evidence="1" key="1">
    <citation type="journal article" date="2014" name="Front. Microbiol.">
        <title>High frequency of phylogenetically diverse reductive dehalogenase-homologous genes in deep subseafloor sedimentary metagenomes.</title>
        <authorList>
            <person name="Kawai M."/>
            <person name="Futagami T."/>
            <person name="Toyoda A."/>
            <person name="Takaki Y."/>
            <person name="Nishi S."/>
            <person name="Hori S."/>
            <person name="Arai W."/>
            <person name="Tsubouchi T."/>
            <person name="Morono Y."/>
            <person name="Uchiyama I."/>
            <person name="Ito T."/>
            <person name="Fujiyama A."/>
            <person name="Inagaki F."/>
            <person name="Takami H."/>
        </authorList>
    </citation>
    <scope>NUCLEOTIDE SEQUENCE</scope>
    <source>
        <strain evidence="1">Expedition CK06-06</strain>
    </source>
</reference>
<accession>X1PZE8</accession>
<dbReference type="EMBL" id="BARV01038449">
    <property type="protein sequence ID" value="GAI47891.1"/>
    <property type="molecule type" value="Genomic_DNA"/>
</dbReference>
<sequence length="59" mass="6875">MTCINCGEKADPSSKKWAPDEFCKPRCYIEYMTKNSLWGSEEYAKRKGGWDKMLFKGTE</sequence>